<accession>A0A016VGZ7</accession>
<name>A0A016VGZ7_9BILA</name>
<dbReference type="EMBL" id="JARK01001346">
    <property type="protein sequence ID" value="EYC26312.1"/>
    <property type="molecule type" value="Genomic_DNA"/>
</dbReference>
<organism evidence="1 2">
    <name type="scientific">Ancylostoma ceylanicum</name>
    <dbReference type="NCBI Taxonomy" id="53326"/>
    <lineage>
        <taxon>Eukaryota</taxon>
        <taxon>Metazoa</taxon>
        <taxon>Ecdysozoa</taxon>
        <taxon>Nematoda</taxon>
        <taxon>Chromadorea</taxon>
        <taxon>Rhabditida</taxon>
        <taxon>Rhabditina</taxon>
        <taxon>Rhabditomorpha</taxon>
        <taxon>Strongyloidea</taxon>
        <taxon>Ancylostomatidae</taxon>
        <taxon>Ancylostomatinae</taxon>
        <taxon>Ancylostoma</taxon>
    </lineage>
</organism>
<sequence length="81" mass="9228">MTRTCALLTRLPWVISGMHTSPGLRRSGAHIQEARPHRLVDSLSVRKLPSHHTARRLRSVILDISKILQKSQFFGSEFVQI</sequence>
<dbReference type="AlphaFoldDB" id="A0A016VGZ7"/>
<evidence type="ECO:0000313" key="1">
    <source>
        <dbReference type="EMBL" id="EYC26312.1"/>
    </source>
</evidence>
<evidence type="ECO:0000313" key="2">
    <source>
        <dbReference type="Proteomes" id="UP000024635"/>
    </source>
</evidence>
<keyword evidence="2" id="KW-1185">Reference proteome</keyword>
<proteinExistence type="predicted"/>
<dbReference type="Proteomes" id="UP000024635">
    <property type="component" value="Unassembled WGS sequence"/>
</dbReference>
<protein>
    <submittedName>
        <fullName evidence="1">Uncharacterized protein</fullName>
    </submittedName>
</protein>
<gene>
    <name evidence="1" type="primary">Acey_s0010.g1082</name>
    <name evidence="1" type="ORF">Y032_0010g1082</name>
</gene>
<reference evidence="2" key="1">
    <citation type="journal article" date="2015" name="Nat. Genet.">
        <title>The genome and transcriptome of the zoonotic hookworm Ancylostoma ceylanicum identify infection-specific gene families.</title>
        <authorList>
            <person name="Schwarz E.M."/>
            <person name="Hu Y."/>
            <person name="Antoshechkin I."/>
            <person name="Miller M.M."/>
            <person name="Sternberg P.W."/>
            <person name="Aroian R.V."/>
        </authorList>
    </citation>
    <scope>NUCLEOTIDE SEQUENCE</scope>
    <source>
        <strain evidence="2">HY135</strain>
    </source>
</reference>
<comment type="caution">
    <text evidence="1">The sequence shown here is derived from an EMBL/GenBank/DDBJ whole genome shotgun (WGS) entry which is preliminary data.</text>
</comment>